<dbReference type="OrthoDB" id="6121588at2"/>
<keyword evidence="2" id="KW-1185">Reference proteome</keyword>
<evidence type="ECO:0000313" key="1">
    <source>
        <dbReference type="EMBL" id="SEQ49665.1"/>
    </source>
</evidence>
<name>A0A1H9GHU9_9GAMM</name>
<protein>
    <submittedName>
        <fullName evidence="1">Uncharacterized protein</fullName>
    </submittedName>
</protein>
<organism evidence="1 2">
    <name type="scientific">Amphritea atlantica</name>
    <dbReference type="NCBI Taxonomy" id="355243"/>
    <lineage>
        <taxon>Bacteria</taxon>
        <taxon>Pseudomonadati</taxon>
        <taxon>Pseudomonadota</taxon>
        <taxon>Gammaproteobacteria</taxon>
        <taxon>Oceanospirillales</taxon>
        <taxon>Oceanospirillaceae</taxon>
        <taxon>Amphritea</taxon>
    </lineage>
</organism>
<proteinExistence type="predicted"/>
<dbReference type="EMBL" id="FOGB01000004">
    <property type="protein sequence ID" value="SEQ49665.1"/>
    <property type="molecule type" value="Genomic_DNA"/>
</dbReference>
<dbReference type="RefSeq" id="WP_091356583.1">
    <property type="nucleotide sequence ID" value="NZ_AP025284.1"/>
</dbReference>
<evidence type="ECO:0000313" key="2">
    <source>
        <dbReference type="Proteomes" id="UP000198749"/>
    </source>
</evidence>
<dbReference type="Proteomes" id="UP000198749">
    <property type="component" value="Unassembled WGS sequence"/>
</dbReference>
<sequence length="72" mass="8173">MFSNEVDEQLSHLSLEQLNNLLEKVKQKTAEKKQAVKAASKVPPRTQNDIQKLAELQGLDLSGLMREISKRK</sequence>
<dbReference type="AlphaFoldDB" id="A0A1H9GHU9"/>
<gene>
    <name evidence="1" type="ORF">SAMN03080615_01689</name>
</gene>
<accession>A0A1H9GHU9</accession>
<reference evidence="2" key="1">
    <citation type="submission" date="2016-10" db="EMBL/GenBank/DDBJ databases">
        <authorList>
            <person name="Varghese N."/>
            <person name="Submissions S."/>
        </authorList>
    </citation>
    <scope>NUCLEOTIDE SEQUENCE [LARGE SCALE GENOMIC DNA]</scope>
    <source>
        <strain evidence="2">DSM 18887</strain>
    </source>
</reference>